<reference evidence="1" key="1">
    <citation type="submission" date="2022-07" db="EMBL/GenBank/DDBJ databases">
        <title>Phylogenomic reconstructions and comparative analyses of Kickxellomycotina fungi.</title>
        <authorList>
            <person name="Reynolds N.K."/>
            <person name="Stajich J.E."/>
            <person name="Barry K."/>
            <person name="Grigoriev I.V."/>
            <person name="Crous P."/>
            <person name="Smith M.E."/>
        </authorList>
    </citation>
    <scope>NUCLEOTIDE SEQUENCE</scope>
    <source>
        <strain evidence="1">NRRL 5244</strain>
    </source>
</reference>
<organism evidence="1 2">
    <name type="scientific">Linderina macrospora</name>
    <dbReference type="NCBI Taxonomy" id="4868"/>
    <lineage>
        <taxon>Eukaryota</taxon>
        <taxon>Fungi</taxon>
        <taxon>Fungi incertae sedis</taxon>
        <taxon>Zoopagomycota</taxon>
        <taxon>Kickxellomycotina</taxon>
        <taxon>Kickxellomycetes</taxon>
        <taxon>Kickxellales</taxon>
        <taxon>Kickxellaceae</taxon>
        <taxon>Linderina</taxon>
    </lineage>
</organism>
<name>A0ACC1J5V6_9FUNG</name>
<gene>
    <name evidence="1" type="ORF">FBU59_004332</name>
</gene>
<evidence type="ECO:0000313" key="1">
    <source>
        <dbReference type="EMBL" id="KAJ1938791.1"/>
    </source>
</evidence>
<proteinExistence type="predicted"/>
<keyword evidence="2" id="KW-1185">Reference proteome</keyword>
<dbReference type="Proteomes" id="UP001150603">
    <property type="component" value="Unassembled WGS sequence"/>
</dbReference>
<dbReference type="EMBL" id="JANBPW010003056">
    <property type="protein sequence ID" value="KAJ1938791.1"/>
    <property type="molecule type" value="Genomic_DNA"/>
</dbReference>
<evidence type="ECO:0000313" key="2">
    <source>
        <dbReference type="Proteomes" id="UP001150603"/>
    </source>
</evidence>
<protein>
    <submittedName>
        <fullName evidence="1">Uncharacterized protein</fullName>
    </submittedName>
</protein>
<sequence>MVWESFSRLTHIAGIDLPRNSVSEGNGTTEHQYGVMLKTRSVDGRHVEVNSVPVLKTNMSCSAGNVFAIDGLLTLPPTIQEMLRANVPDNHRLPTVPATDGYGDYDFVEKLIAAARWSYVLDSVPQRKKDEAEANRMHTVWAFSDQAFRSEFGFAERAYLVHGAEFAKDDEDDVALALKDTQLVAGQLVAREPVSLARLGEGEHKGGLLAVEHIQVRDRHSFSHVG</sequence>
<accession>A0ACC1J5V6</accession>
<comment type="caution">
    <text evidence="1">The sequence shown here is derived from an EMBL/GenBank/DDBJ whole genome shotgun (WGS) entry which is preliminary data.</text>
</comment>